<dbReference type="Proteomes" id="UP000016183">
    <property type="component" value="Unassembled WGS sequence"/>
</dbReference>
<keyword evidence="1" id="KW-1133">Transmembrane helix</keyword>
<feature type="transmembrane region" description="Helical" evidence="1">
    <location>
        <begin position="119"/>
        <end position="140"/>
    </location>
</feature>
<dbReference type="PATRIC" id="fig|999437.3.peg.2584"/>
<evidence type="ECO:0008006" key="4">
    <source>
        <dbReference type="Google" id="ProtNLM"/>
    </source>
</evidence>
<accession>M2BFL9</accession>
<keyword evidence="1" id="KW-0472">Membrane</keyword>
<sequence>MAKTFNEIEKMIDLKSIDFYEYLFSIIPASLKIILLNIAKMTDIYLFSGLIRDYFLEKRGHRDIDIVLEKQIDIQDLFLDFPIERNSYGGYKILCEDMPIDIWCAKDTWAYKFQGVFDFYIGVNIFQTAYFNFSAIIYSLNEKKFYYSKNFLRFLRDKTIDIVFPVNKNYDLCIINTMYYSAKYKLKVGKKLANEITKYYRNEPHDFEGVQKKHFGEIKYDQHAIEEFIKNKKFLTPAST</sequence>
<proteinExistence type="predicted"/>
<feature type="transmembrane region" description="Helical" evidence="1">
    <location>
        <begin position="20"/>
        <end position="39"/>
    </location>
</feature>
<evidence type="ECO:0000313" key="2">
    <source>
        <dbReference type="EMBL" id="EMB20859.1"/>
    </source>
</evidence>
<dbReference type="HOGENOM" id="CLU_1137259_0_0_12"/>
<evidence type="ECO:0000313" key="3">
    <source>
        <dbReference type="Proteomes" id="UP000016183"/>
    </source>
</evidence>
<name>M2BFL9_TREDN</name>
<comment type="caution">
    <text evidence="2">The sequence shown here is derived from an EMBL/GenBank/DDBJ whole genome shotgun (WGS) entry which is preliminary data.</text>
</comment>
<evidence type="ECO:0000256" key="1">
    <source>
        <dbReference type="SAM" id="Phobius"/>
    </source>
</evidence>
<reference evidence="2 3" key="1">
    <citation type="submission" date="2012-01" db="EMBL/GenBank/DDBJ databases">
        <title>The Genome Sequence of Treponema denticola SP33.</title>
        <authorList>
            <consortium name="The Broad Institute Genome Sequencing Platform"/>
            <person name="Earl A."/>
            <person name="Ward D."/>
            <person name="Feldgarden M."/>
            <person name="Gevers D."/>
            <person name="Blanton J.M."/>
            <person name="Fenno C.J."/>
            <person name="Baranova O.V."/>
            <person name="Mathney J."/>
            <person name="Dewhirst F.E."/>
            <person name="Izard J."/>
            <person name="Young S.K."/>
            <person name="Zeng Q."/>
            <person name="Gargeya S."/>
            <person name="Fitzgerald M."/>
            <person name="Haas B."/>
            <person name="Abouelleil A."/>
            <person name="Alvarado L."/>
            <person name="Arachchi H.M."/>
            <person name="Berlin A."/>
            <person name="Chapman S.B."/>
            <person name="Gearin G."/>
            <person name="Goldberg J."/>
            <person name="Griggs A."/>
            <person name="Gujja S."/>
            <person name="Hansen M."/>
            <person name="Heiman D."/>
            <person name="Howarth C."/>
            <person name="Larimer J."/>
            <person name="Lui A."/>
            <person name="MacDonald P.J.P."/>
            <person name="McCowen C."/>
            <person name="Montmayeur A."/>
            <person name="Murphy C."/>
            <person name="Neiman D."/>
            <person name="Pearson M."/>
            <person name="Priest M."/>
            <person name="Roberts A."/>
            <person name="Saif S."/>
            <person name="Shea T."/>
            <person name="Sisk P."/>
            <person name="Stolte C."/>
            <person name="Sykes S."/>
            <person name="Wortman J."/>
            <person name="Nusbaum C."/>
            <person name="Birren B."/>
        </authorList>
    </citation>
    <scope>NUCLEOTIDE SEQUENCE [LARGE SCALE GENOMIC DNA]</scope>
    <source>
        <strain evidence="2 3">SP33</strain>
    </source>
</reference>
<dbReference type="EMBL" id="AGDZ01000034">
    <property type="protein sequence ID" value="EMB20859.1"/>
    <property type="molecule type" value="Genomic_DNA"/>
</dbReference>
<dbReference type="RefSeq" id="WP_010697533.1">
    <property type="nucleotide sequence ID" value="NZ_KB442454.1"/>
</dbReference>
<dbReference type="AlphaFoldDB" id="M2BFL9"/>
<organism evidence="2 3">
    <name type="scientific">Treponema denticola SP33</name>
    <dbReference type="NCBI Taxonomy" id="999437"/>
    <lineage>
        <taxon>Bacteria</taxon>
        <taxon>Pseudomonadati</taxon>
        <taxon>Spirochaetota</taxon>
        <taxon>Spirochaetia</taxon>
        <taxon>Spirochaetales</taxon>
        <taxon>Treponemataceae</taxon>
        <taxon>Treponema</taxon>
    </lineage>
</organism>
<keyword evidence="1" id="KW-0812">Transmembrane</keyword>
<protein>
    <recommendedName>
        <fullName evidence="4">Poly A polymerase head domain-containing protein</fullName>
    </recommendedName>
</protein>
<gene>
    <name evidence="2" type="ORF">HMPREF9733_02505</name>
</gene>
<dbReference type="OrthoDB" id="9805698at2"/>